<reference evidence="2 3" key="1">
    <citation type="journal article" date="2019" name="Int. J. Syst. Evol. Microbiol.">
        <title>The Global Catalogue of Microorganisms (GCM) 10K type strain sequencing project: providing services to taxonomists for standard genome sequencing and annotation.</title>
        <authorList>
            <consortium name="The Broad Institute Genomics Platform"/>
            <consortium name="The Broad Institute Genome Sequencing Center for Infectious Disease"/>
            <person name="Wu L."/>
            <person name="Ma J."/>
        </authorList>
    </citation>
    <scope>NUCLEOTIDE SEQUENCE [LARGE SCALE GENOMIC DNA]</scope>
    <source>
        <strain evidence="2 3">CGMCC 1.12237</strain>
    </source>
</reference>
<proteinExistence type="predicted"/>
<comment type="caution">
    <text evidence="2">The sequence shown here is derived from an EMBL/GenBank/DDBJ whole genome shotgun (WGS) entry which is preliminary data.</text>
</comment>
<evidence type="ECO:0000313" key="2">
    <source>
        <dbReference type="EMBL" id="MFC5366527.1"/>
    </source>
</evidence>
<feature type="transmembrane region" description="Helical" evidence="1">
    <location>
        <begin position="182"/>
        <end position="203"/>
    </location>
</feature>
<dbReference type="AlphaFoldDB" id="A0ABD5R984"/>
<dbReference type="Proteomes" id="UP001596201">
    <property type="component" value="Unassembled WGS sequence"/>
</dbReference>
<accession>A0ABD5R984</accession>
<feature type="transmembrane region" description="Helical" evidence="1">
    <location>
        <begin position="127"/>
        <end position="147"/>
    </location>
</feature>
<feature type="transmembrane region" description="Helical" evidence="1">
    <location>
        <begin position="215"/>
        <end position="237"/>
    </location>
</feature>
<dbReference type="EMBL" id="JBHSKX010000001">
    <property type="protein sequence ID" value="MFC5366527.1"/>
    <property type="molecule type" value="Genomic_DNA"/>
</dbReference>
<feature type="transmembrane region" description="Helical" evidence="1">
    <location>
        <begin position="257"/>
        <end position="275"/>
    </location>
</feature>
<evidence type="ECO:0000256" key="1">
    <source>
        <dbReference type="SAM" id="Phobius"/>
    </source>
</evidence>
<dbReference type="RefSeq" id="WP_227228130.1">
    <property type="nucleotide sequence ID" value="NZ_JAJCVJ010000001.1"/>
</dbReference>
<feature type="transmembrane region" description="Helical" evidence="1">
    <location>
        <begin position="78"/>
        <end position="107"/>
    </location>
</feature>
<keyword evidence="1" id="KW-0472">Membrane</keyword>
<sequence length="520" mass="55064">MPSSQQTDASTASWVPRLRDGRLLAVAWLCAVLELGLRALLSWLVSPVLFVVTPPVVAVAGLAVLARSRSNTDEPDTLPRLLASVAGLTVGGHAVALLVGSGLFLLVDTPIRVGLYALDYGDLLTPVVVALSPLVGVGIGTVLAWVVPARAVLARLGGRSGVESCRTALRTLLTDPRGVGRLAGVHLLGVVGLVGAVVAGGWLGSLVESRNALPVFLGVAVAGVLAVTALFVGLAVAHRTGRDVPASSPVPAGRLRVVGVVLLLVVAAVAGAGAVRVTDTRPTDTAAAPLPDDPQGAYHTALVNTERADHRYRVAVDPDSDEPFVFVRWIDRTDRQYRAEPRRRATGTPMYADSGTESPPLRGFDLFSLGGRTVGPDDRTVRASPGYARWSAEYSLLSDGGFSPPSPDATGWQVTARTDETLVLELTDPTAVLDAAYARDSPPVTNVTESRITVRIDRERRVVERAEYRFAGEIVDETDDETLSFDAHVVHEFETGIDVERPPAVGARSAGEWLWTLFAY</sequence>
<name>A0ABD5R984_9EURY</name>
<organism evidence="2 3">
    <name type="scientific">Salinirubrum litoreum</name>
    <dbReference type="NCBI Taxonomy" id="1126234"/>
    <lineage>
        <taxon>Archaea</taxon>
        <taxon>Methanobacteriati</taxon>
        <taxon>Methanobacteriota</taxon>
        <taxon>Stenosarchaea group</taxon>
        <taxon>Halobacteria</taxon>
        <taxon>Halobacteriales</taxon>
        <taxon>Haloferacaceae</taxon>
        <taxon>Salinirubrum</taxon>
    </lineage>
</organism>
<gene>
    <name evidence="2" type="ORF">ACFPJ5_06210</name>
</gene>
<feature type="transmembrane region" description="Helical" evidence="1">
    <location>
        <begin position="47"/>
        <end position="66"/>
    </location>
</feature>
<keyword evidence="3" id="KW-1185">Reference proteome</keyword>
<keyword evidence="1" id="KW-1133">Transmembrane helix</keyword>
<evidence type="ECO:0000313" key="3">
    <source>
        <dbReference type="Proteomes" id="UP001596201"/>
    </source>
</evidence>
<keyword evidence="1" id="KW-0812">Transmembrane</keyword>
<protein>
    <submittedName>
        <fullName evidence="2">Uncharacterized protein</fullName>
    </submittedName>
</protein>